<proteinExistence type="predicted"/>
<gene>
    <name evidence="1" type="ORF">CFN58_34250</name>
</gene>
<reference evidence="2" key="1">
    <citation type="journal article" date="2016" name="Sci. Rep.">
        <title>Genome analysis of the kiwifruit canker pathogen Pseudomonas syringae pv. actinidiae biovar 5.</title>
        <authorList>
            <person name="Fujikawa T."/>
            <person name="Sawada H."/>
        </authorList>
    </citation>
    <scope>NUCLEOTIDE SEQUENCE [LARGE SCALE GENOMIC DNA]</scope>
    <source>
        <strain evidence="2">MAFF 212061</strain>
    </source>
</reference>
<evidence type="ECO:0000313" key="1">
    <source>
        <dbReference type="EMBL" id="OZI83002.1"/>
    </source>
</evidence>
<organism evidence="1 2">
    <name type="scientific">Pseudomonas avellanae</name>
    <dbReference type="NCBI Taxonomy" id="46257"/>
    <lineage>
        <taxon>Bacteria</taxon>
        <taxon>Pseudomonadati</taxon>
        <taxon>Pseudomonadota</taxon>
        <taxon>Gammaproteobacteria</taxon>
        <taxon>Pseudomonadales</taxon>
        <taxon>Pseudomonadaceae</taxon>
        <taxon>Pseudomonas</taxon>
    </lineage>
</organism>
<dbReference type="EMBL" id="NKQU01000657">
    <property type="protein sequence ID" value="OZI83002.1"/>
    <property type="molecule type" value="Genomic_DNA"/>
</dbReference>
<feature type="non-terminal residue" evidence="1">
    <location>
        <position position="83"/>
    </location>
</feature>
<accession>A0A261WAQ5</accession>
<sequence>MFPQSEIRANAGAASGVVGQGARQCAIGIGLLGQGLGFVLEGLHCVGPTGEAQRRLVAPASCTMALADLAGSPGCLPSMPFQA</sequence>
<protein>
    <submittedName>
        <fullName evidence="1">Uncharacterized protein</fullName>
    </submittedName>
</protein>
<dbReference type="AlphaFoldDB" id="A0A261WAQ5"/>
<dbReference type="Proteomes" id="UP000217163">
    <property type="component" value="Unassembled WGS sequence"/>
</dbReference>
<name>A0A261WAQ5_9PSED</name>
<evidence type="ECO:0000313" key="2">
    <source>
        <dbReference type="Proteomes" id="UP000217163"/>
    </source>
</evidence>
<comment type="caution">
    <text evidence="1">The sequence shown here is derived from an EMBL/GenBank/DDBJ whole genome shotgun (WGS) entry which is preliminary data.</text>
</comment>